<dbReference type="InterPro" id="IPR023393">
    <property type="entry name" value="START-like_dom_sf"/>
</dbReference>
<gene>
    <name evidence="2" type="ordered locus">AS9A_1419</name>
</gene>
<evidence type="ECO:0000313" key="3">
    <source>
        <dbReference type="Proteomes" id="UP000009235"/>
    </source>
</evidence>
<dbReference type="eggNOG" id="COG5637">
    <property type="taxonomic scope" value="Bacteria"/>
</dbReference>
<feature type="domain" description="Coenzyme Q-binding protein COQ10 START" evidence="1">
    <location>
        <begin position="10"/>
        <end position="130"/>
    </location>
</feature>
<dbReference type="Gene3D" id="3.30.530.20">
    <property type="match status" value="1"/>
</dbReference>
<accession>F6EH34</accession>
<dbReference type="PANTHER" id="PTHR33824:SF7">
    <property type="entry name" value="POLYKETIDE CYCLASE_DEHYDRASE AND LIPID TRANSPORT SUPERFAMILY PROTEIN"/>
    <property type="match status" value="1"/>
</dbReference>
<dbReference type="PANTHER" id="PTHR33824">
    <property type="entry name" value="POLYKETIDE CYCLASE/DEHYDRASE AND LIPID TRANSPORT SUPERFAMILY PROTEIN"/>
    <property type="match status" value="1"/>
</dbReference>
<proteinExistence type="predicted"/>
<dbReference type="AlphaFoldDB" id="F6EH34"/>
<dbReference type="EMBL" id="CP002786">
    <property type="protein sequence ID" value="AEF39871.1"/>
    <property type="molecule type" value="Genomic_DNA"/>
</dbReference>
<keyword evidence="3" id="KW-1185">Reference proteome</keyword>
<dbReference type="InterPro" id="IPR005031">
    <property type="entry name" value="COQ10_START"/>
</dbReference>
<dbReference type="STRING" id="443218.AS9A_1419"/>
<dbReference type="SUPFAM" id="SSF55961">
    <property type="entry name" value="Bet v1-like"/>
    <property type="match status" value="1"/>
</dbReference>
<dbReference type="RefSeq" id="WP_013806220.1">
    <property type="nucleotide sequence ID" value="NC_015564.1"/>
</dbReference>
<dbReference type="InterPro" id="IPR047137">
    <property type="entry name" value="ORF3"/>
</dbReference>
<dbReference type="OrthoDB" id="3695445at2"/>
<dbReference type="Proteomes" id="UP000009235">
    <property type="component" value="Chromosome"/>
</dbReference>
<sequence>MGTVNKSIDVNVPLNVAYNQWTQFEQYPQFMEHVERVEQLDETNLRWHVRFGPISREFAAVVDEQHPDQRVAWHSTEGPTHAGVITFHRIDDDQTRVTAQIDIDPEGVAENIGDALNIVDTQVKGDMKRFKEFIESRGVATGEWRGDIDPPQP</sequence>
<evidence type="ECO:0000259" key="1">
    <source>
        <dbReference type="Pfam" id="PF03364"/>
    </source>
</evidence>
<dbReference type="KEGG" id="asd:AS9A_1419"/>
<protein>
    <recommendedName>
        <fullName evidence="1">Coenzyme Q-binding protein COQ10 START domain-containing protein</fullName>
    </recommendedName>
</protein>
<evidence type="ECO:0000313" key="2">
    <source>
        <dbReference type="EMBL" id="AEF39871.1"/>
    </source>
</evidence>
<dbReference type="HOGENOM" id="CLU_079860_3_1_11"/>
<reference evidence="2 3" key="1">
    <citation type="journal article" date="2011" name="J. Bacteriol.">
        <title>Complete genome sequence of Amycolicicoccus subflavus DQS3-9A1T, an actinomycete isolated from crude oil-polluted soil.</title>
        <authorList>
            <person name="Cai M."/>
            <person name="Chen W.M."/>
            <person name="Nie Y."/>
            <person name="Chi C.Q."/>
            <person name="Wang Y.N."/>
            <person name="Tang Y.Q."/>
            <person name="Li G.Y."/>
            <person name="Wu X.L."/>
        </authorList>
    </citation>
    <scope>NUCLEOTIDE SEQUENCE [LARGE SCALE GENOMIC DNA]</scope>
    <source>
        <strain evidence="3">DSM 45089 / DQS3-9A1</strain>
    </source>
</reference>
<dbReference type="Pfam" id="PF03364">
    <property type="entry name" value="Polyketide_cyc"/>
    <property type="match status" value="1"/>
</dbReference>
<organism evidence="2 3">
    <name type="scientific">Hoyosella subflava (strain DSM 45089 / JCM 17490 / NBRC 109087 / DQS3-9A1)</name>
    <name type="common">Amycolicicoccus subflavus</name>
    <dbReference type="NCBI Taxonomy" id="443218"/>
    <lineage>
        <taxon>Bacteria</taxon>
        <taxon>Bacillati</taxon>
        <taxon>Actinomycetota</taxon>
        <taxon>Actinomycetes</taxon>
        <taxon>Mycobacteriales</taxon>
        <taxon>Hoyosellaceae</taxon>
        <taxon>Hoyosella</taxon>
    </lineage>
</organism>
<dbReference type="CDD" id="cd07817">
    <property type="entry name" value="SRPBCC_8"/>
    <property type="match status" value="1"/>
</dbReference>
<name>F6EH34_HOYSD</name>